<protein>
    <recommendedName>
        <fullName evidence="5">RNA polymerase II degradation factor 1</fullName>
    </recommendedName>
</protein>
<keyword evidence="9" id="KW-0227">DNA damage</keyword>
<feature type="region of interest" description="Disordered" evidence="16">
    <location>
        <begin position="1"/>
        <end position="43"/>
    </location>
</feature>
<evidence type="ECO:0000256" key="9">
    <source>
        <dbReference type="ARBA" id="ARBA00022763"/>
    </source>
</evidence>
<dbReference type="PANTHER" id="PTHR16308:SF13">
    <property type="entry name" value="PROTEIN LINGERER"/>
    <property type="match status" value="1"/>
</dbReference>
<evidence type="ECO:0000256" key="4">
    <source>
        <dbReference type="ARBA" id="ARBA00005491"/>
    </source>
</evidence>
<dbReference type="Proteomes" id="UP000268162">
    <property type="component" value="Unassembled WGS sequence"/>
</dbReference>
<dbReference type="GO" id="GO:0005737">
    <property type="term" value="C:cytoplasm"/>
    <property type="evidence" value="ECO:0007669"/>
    <property type="project" value="UniProtKB-SubCell"/>
</dbReference>
<dbReference type="AlphaFoldDB" id="A0A4P9ZLG3"/>
<keyword evidence="11" id="KW-0832">Ubl conjugation</keyword>
<dbReference type="InterPro" id="IPR051833">
    <property type="entry name" value="TC-DDR_regulator"/>
</dbReference>
<feature type="non-terminal residue" evidence="18">
    <location>
        <position position="145"/>
    </location>
</feature>
<dbReference type="EMBL" id="ML003430">
    <property type="protein sequence ID" value="RKP33973.1"/>
    <property type="molecule type" value="Genomic_DNA"/>
</dbReference>
<evidence type="ECO:0000256" key="11">
    <source>
        <dbReference type="ARBA" id="ARBA00022843"/>
    </source>
</evidence>
<evidence type="ECO:0000256" key="7">
    <source>
        <dbReference type="ARBA" id="ARBA00022490"/>
    </source>
</evidence>
<dbReference type="STRING" id="215637.A0A4P9ZLG3"/>
<gene>
    <name evidence="18" type="ORF">BJ085DRAFT_32173</name>
</gene>
<dbReference type="InterPro" id="IPR041803">
    <property type="entry name" value="DEF1_CUE"/>
</dbReference>
<feature type="region of interest" description="Disordered" evidence="16">
    <location>
        <begin position="107"/>
        <end position="145"/>
    </location>
</feature>
<evidence type="ECO:0000313" key="18">
    <source>
        <dbReference type="EMBL" id="RKP33973.1"/>
    </source>
</evidence>
<evidence type="ECO:0000256" key="14">
    <source>
        <dbReference type="ARBA" id="ARBA00023204"/>
    </source>
</evidence>
<evidence type="ECO:0000256" key="1">
    <source>
        <dbReference type="ARBA" id="ARBA00004123"/>
    </source>
</evidence>
<keyword evidence="10" id="KW-0833">Ubl conjugation pathway</keyword>
<keyword evidence="19" id="KW-1185">Reference proteome</keyword>
<keyword evidence="15" id="KW-0539">Nucleus</keyword>
<dbReference type="GO" id="GO:0000781">
    <property type="term" value="C:chromosome, telomeric region"/>
    <property type="evidence" value="ECO:0007669"/>
    <property type="project" value="UniProtKB-SubCell"/>
</dbReference>
<dbReference type="InterPro" id="IPR003892">
    <property type="entry name" value="CUE"/>
</dbReference>
<dbReference type="GO" id="GO:0005634">
    <property type="term" value="C:nucleus"/>
    <property type="evidence" value="ECO:0007669"/>
    <property type="project" value="UniProtKB-SubCell"/>
</dbReference>
<evidence type="ECO:0000313" key="19">
    <source>
        <dbReference type="Proteomes" id="UP000268162"/>
    </source>
</evidence>
<evidence type="ECO:0000256" key="5">
    <source>
        <dbReference type="ARBA" id="ARBA00020536"/>
    </source>
</evidence>
<evidence type="ECO:0000256" key="2">
    <source>
        <dbReference type="ARBA" id="ARBA00004496"/>
    </source>
</evidence>
<keyword evidence="14" id="KW-0234">DNA repair</keyword>
<accession>A0A4P9ZLG3</accession>
<reference evidence="19" key="1">
    <citation type="journal article" date="2018" name="Nat. Microbiol.">
        <title>Leveraging single-cell genomics to expand the fungal tree of life.</title>
        <authorList>
            <person name="Ahrendt S.R."/>
            <person name="Quandt C.A."/>
            <person name="Ciobanu D."/>
            <person name="Clum A."/>
            <person name="Salamov A."/>
            <person name="Andreopoulos B."/>
            <person name="Cheng J.F."/>
            <person name="Woyke T."/>
            <person name="Pelin A."/>
            <person name="Henrissat B."/>
            <person name="Reynolds N.K."/>
            <person name="Benny G.L."/>
            <person name="Smith M.E."/>
            <person name="James T.Y."/>
            <person name="Grigoriev I.V."/>
        </authorList>
    </citation>
    <scope>NUCLEOTIDE SEQUENCE [LARGE SCALE GENOMIC DNA]</scope>
    <source>
        <strain evidence="19">RSA 468</strain>
    </source>
</reference>
<dbReference type="PANTHER" id="PTHR16308">
    <property type="entry name" value="UBIQUITIN ASSOCIATED PROTEIN 2-LIKE/LINGERER"/>
    <property type="match status" value="1"/>
</dbReference>
<evidence type="ECO:0000256" key="3">
    <source>
        <dbReference type="ARBA" id="ARBA00004574"/>
    </source>
</evidence>
<evidence type="ECO:0000259" key="17">
    <source>
        <dbReference type="PROSITE" id="PS51140"/>
    </source>
</evidence>
<evidence type="ECO:0000256" key="16">
    <source>
        <dbReference type="SAM" id="MobiDB-lite"/>
    </source>
</evidence>
<feature type="domain" description="CUE" evidence="17">
    <location>
        <begin position="53"/>
        <end position="96"/>
    </location>
</feature>
<evidence type="ECO:0000256" key="15">
    <source>
        <dbReference type="ARBA" id="ARBA00023242"/>
    </source>
</evidence>
<evidence type="ECO:0000256" key="13">
    <source>
        <dbReference type="ARBA" id="ARBA00023125"/>
    </source>
</evidence>
<keyword evidence="8" id="KW-0597">Phosphoprotein</keyword>
<keyword evidence="6" id="KW-0158">Chromosome</keyword>
<evidence type="ECO:0000256" key="12">
    <source>
        <dbReference type="ARBA" id="ARBA00022895"/>
    </source>
</evidence>
<keyword evidence="12" id="KW-0779">Telomere</keyword>
<proteinExistence type="inferred from homology"/>
<comment type="similarity">
    <text evidence="4">Belongs to the DEF1 family.</text>
</comment>
<evidence type="ECO:0000256" key="8">
    <source>
        <dbReference type="ARBA" id="ARBA00022553"/>
    </source>
</evidence>
<organism evidence="18 19">
    <name type="scientific">Dimargaris cristalligena</name>
    <dbReference type="NCBI Taxonomy" id="215637"/>
    <lineage>
        <taxon>Eukaryota</taxon>
        <taxon>Fungi</taxon>
        <taxon>Fungi incertae sedis</taxon>
        <taxon>Zoopagomycota</taxon>
        <taxon>Kickxellomycotina</taxon>
        <taxon>Dimargaritomycetes</taxon>
        <taxon>Dimargaritales</taxon>
        <taxon>Dimargaritaceae</taxon>
        <taxon>Dimargaris</taxon>
    </lineage>
</organism>
<dbReference type="GO" id="GO:0006281">
    <property type="term" value="P:DNA repair"/>
    <property type="evidence" value="ECO:0007669"/>
    <property type="project" value="UniProtKB-KW"/>
</dbReference>
<feature type="compositionally biased region" description="Polar residues" evidence="16">
    <location>
        <begin position="28"/>
        <end position="41"/>
    </location>
</feature>
<dbReference type="Pfam" id="PF02845">
    <property type="entry name" value="CUE"/>
    <property type="match status" value="1"/>
</dbReference>
<dbReference type="PROSITE" id="PS51140">
    <property type="entry name" value="CUE"/>
    <property type="match status" value="1"/>
</dbReference>
<sequence length="145" mass="16098">MSDRKSTHTTGAHPKNQQHNRRPKPAGSQPSAKSQSKSFTDSEAAEIKELRKKYVDKLVTLHELFPAWTDEDLLCTLEEAYGDLDITIDRISEGFVSQWGHVGTRKVKRDGAAPAGVTKQRDDRAGKGGQTANKPGRTDKTRVRD</sequence>
<evidence type="ECO:0000256" key="10">
    <source>
        <dbReference type="ARBA" id="ARBA00022786"/>
    </source>
</evidence>
<dbReference type="CDD" id="cd14368">
    <property type="entry name" value="CUE_DEF1_like"/>
    <property type="match status" value="1"/>
</dbReference>
<dbReference type="GO" id="GO:0043130">
    <property type="term" value="F:ubiquitin binding"/>
    <property type="evidence" value="ECO:0007669"/>
    <property type="project" value="InterPro"/>
</dbReference>
<name>A0A4P9ZLG3_9FUNG</name>
<keyword evidence="13" id="KW-0238">DNA-binding</keyword>
<evidence type="ECO:0000256" key="6">
    <source>
        <dbReference type="ARBA" id="ARBA00022454"/>
    </source>
</evidence>
<keyword evidence="7" id="KW-0963">Cytoplasm</keyword>
<feature type="compositionally biased region" description="Basic and acidic residues" evidence="16">
    <location>
        <begin position="136"/>
        <end position="145"/>
    </location>
</feature>
<dbReference type="GO" id="GO:0003677">
    <property type="term" value="F:DNA binding"/>
    <property type="evidence" value="ECO:0007669"/>
    <property type="project" value="UniProtKB-KW"/>
</dbReference>
<comment type="subcellular location">
    <subcellularLocation>
        <location evidence="3">Chromosome</location>
        <location evidence="3">Telomere</location>
    </subcellularLocation>
    <subcellularLocation>
        <location evidence="2">Cytoplasm</location>
    </subcellularLocation>
    <subcellularLocation>
        <location evidence="1">Nucleus</location>
    </subcellularLocation>
</comment>